<feature type="compositionally biased region" description="Polar residues" evidence="1">
    <location>
        <begin position="200"/>
        <end position="213"/>
    </location>
</feature>
<feature type="compositionally biased region" description="Polar residues" evidence="1">
    <location>
        <begin position="179"/>
        <end position="192"/>
    </location>
</feature>
<dbReference type="Gene3D" id="3.40.1000.50">
    <property type="entry name" value="Repressor of RNA polymerase III transcription Maf1"/>
    <property type="match status" value="1"/>
</dbReference>
<dbReference type="InterPro" id="IPR038564">
    <property type="entry name" value="Maf1_sf"/>
</dbReference>
<feature type="compositionally biased region" description="Low complexity" evidence="1">
    <location>
        <begin position="135"/>
        <end position="166"/>
    </location>
</feature>
<protein>
    <submittedName>
        <fullName evidence="2">WGS project CCBQ000000000 data, contig 00008</fullName>
    </submittedName>
</protein>
<keyword evidence="3" id="KW-1185">Reference proteome</keyword>
<dbReference type="PANTHER" id="PTHR22504">
    <property type="entry name" value="REPRESSOR OF RNA POLYMERASE III TRANSCRIPTION MAF1"/>
    <property type="match status" value="1"/>
</dbReference>
<accession>A0A0A8L9J9</accession>
<organism evidence="2 3">
    <name type="scientific">Kluyveromyces dobzhanskii CBS 2104</name>
    <dbReference type="NCBI Taxonomy" id="1427455"/>
    <lineage>
        <taxon>Eukaryota</taxon>
        <taxon>Fungi</taxon>
        <taxon>Dikarya</taxon>
        <taxon>Ascomycota</taxon>
        <taxon>Saccharomycotina</taxon>
        <taxon>Saccharomycetes</taxon>
        <taxon>Saccharomycetales</taxon>
        <taxon>Saccharomycetaceae</taxon>
        <taxon>Kluyveromyces</taxon>
    </lineage>
</organism>
<sequence length="427" mass="48040">MKFIDEFDLEVVNQALNFETSDCSIAGGCDIFTTKPVASDKKLYKTIDRHLESLLQESESISGAVHRRQSFDEKNGTIEESVQESQSPNPNSFWEQKRRMSVSENGNGTNSSSPVIKSNKLNDQNLKEFVLSTDSTNGAMNSNSNGNSNNTNSNNGYLSSSSLESGPMGITPQRPSFLRRTSSAGSIASNHTDQSKRRPSTSGSSNEVQNNTHQQRRRSSVQARDNVNIGPFGPINETASRRAFAYLIAILNASYPDHDFSSLGPTDFVKCSKKSFISKFENTLISLGKPPQEWIWETINGHMDINDCAFYQYVPQKSFLEDEPGHLWSLMWFLFNKKRKRVAYVYLTACRLKGTSSVGNSVILGDEEDENPNKVDKSRKQRRKLTLDNDNDFEGEYDLTYEENAILDDDDDDIHEEYKDEAMDDAN</sequence>
<reference evidence="2 3" key="1">
    <citation type="submission" date="2014-03" db="EMBL/GenBank/DDBJ databases">
        <title>The genome of Kluyveromyces dobzhanskii.</title>
        <authorList>
            <person name="Nystedt B."/>
            <person name="Astrom S."/>
        </authorList>
    </citation>
    <scope>NUCLEOTIDE SEQUENCE [LARGE SCALE GENOMIC DNA]</scope>
    <source>
        <strain evidence="2 3">CBS 2104</strain>
    </source>
</reference>
<feature type="region of interest" description="Disordered" evidence="1">
    <location>
        <begin position="100"/>
        <end position="234"/>
    </location>
</feature>
<dbReference type="AlphaFoldDB" id="A0A0A8L9J9"/>
<dbReference type="Pfam" id="PF09174">
    <property type="entry name" value="Maf1"/>
    <property type="match status" value="1"/>
</dbReference>
<proteinExistence type="predicted"/>
<dbReference type="OrthoDB" id="277029at2759"/>
<evidence type="ECO:0000256" key="1">
    <source>
        <dbReference type="SAM" id="MobiDB-lite"/>
    </source>
</evidence>
<dbReference type="EMBL" id="CCBQ010000041">
    <property type="protein sequence ID" value="CDO94860.1"/>
    <property type="molecule type" value="Genomic_DNA"/>
</dbReference>
<dbReference type="GO" id="GO:0005634">
    <property type="term" value="C:nucleus"/>
    <property type="evidence" value="ECO:0007669"/>
    <property type="project" value="TreeGrafter"/>
</dbReference>
<comment type="caution">
    <text evidence="2">The sequence shown here is derived from an EMBL/GenBank/DDBJ whole genome shotgun (WGS) entry which is preliminary data.</text>
</comment>
<dbReference type="GO" id="GO:0000994">
    <property type="term" value="F:RNA polymerase III core binding"/>
    <property type="evidence" value="ECO:0007669"/>
    <property type="project" value="TreeGrafter"/>
</dbReference>
<dbReference type="GO" id="GO:0016480">
    <property type="term" value="P:negative regulation of transcription by RNA polymerase III"/>
    <property type="evidence" value="ECO:0007669"/>
    <property type="project" value="InterPro"/>
</dbReference>
<gene>
    <name evidence="2" type="ORF">KLDO_g3114</name>
</gene>
<feature type="compositionally biased region" description="Polar residues" evidence="1">
    <location>
        <begin position="102"/>
        <end position="124"/>
    </location>
</feature>
<dbReference type="PANTHER" id="PTHR22504:SF0">
    <property type="entry name" value="REPRESSOR OF RNA POLYMERASE III TRANSCRIPTION MAF1 HOMOLOG"/>
    <property type="match status" value="1"/>
</dbReference>
<dbReference type="Proteomes" id="UP000031516">
    <property type="component" value="Unassembled WGS sequence"/>
</dbReference>
<evidence type="ECO:0000313" key="3">
    <source>
        <dbReference type="Proteomes" id="UP000031516"/>
    </source>
</evidence>
<feature type="region of interest" description="Disordered" evidence="1">
    <location>
        <begin position="361"/>
        <end position="393"/>
    </location>
</feature>
<name>A0A0A8L9J9_9SACH</name>
<evidence type="ECO:0000313" key="2">
    <source>
        <dbReference type="EMBL" id="CDO94860.1"/>
    </source>
</evidence>
<dbReference type="InterPro" id="IPR015257">
    <property type="entry name" value="Maf1"/>
</dbReference>